<keyword evidence="2" id="KW-1185">Reference proteome</keyword>
<organism evidence="1 2">
    <name type="scientific">Acinetobacter bohemicus</name>
    <dbReference type="NCBI Taxonomy" id="1435036"/>
    <lineage>
        <taxon>Bacteria</taxon>
        <taxon>Pseudomonadati</taxon>
        <taxon>Pseudomonadota</taxon>
        <taxon>Gammaproteobacteria</taxon>
        <taxon>Moraxellales</taxon>
        <taxon>Moraxellaceae</taxon>
        <taxon>Acinetobacter</taxon>
    </lineage>
</organism>
<evidence type="ECO:0000313" key="1">
    <source>
        <dbReference type="EMBL" id="SFS65496.1"/>
    </source>
</evidence>
<evidence type="ECO:0000313" key="2">
    <source>
        <dbReference type="Proteomes" id="UP000182827"/>
    </source>
</evidence>
<proteinExistence type="predicted"/>
<dbReference type="AlphaFoldDB" id="A0A1I6RLH4"/>
<name>A0A1I6RLH4_9GAMM</name>
<dbReference type="Proteomes" id="UP000182827">
    <property type="component" value="Unassembled WGS sequence"/>
</dbReference>
<accession>A0A1I6RLH4</accession>
<dbReference type="RefSeq" id="WP_074944846.1">
    <property type="nucleotide sequence ID" value="NZ_FOZU01000005.1"/>
</dbReference>
<sequence>MTTLQLIKQTLSPVQVFEALAKGFKMEFAEVDTNDWELLTPQTRLGFADLFSGFIKFRFAQTLDEGLKRAQKAQAEKYFSECVGLDGDKNERYRIGKYPSYYVLKPTGRSGINLDDFDIYKEFQGNLTLVKKDTVSDLIINALITARKAKRNTEYYETLNRIGHYQSDDYKKWAKTHRSA</sequence>
<reference evidence="2" key="1">
    <citation type="submission" date="2016-10" db="EMBL/GenBank/DDBJ databases">
        <authorList>
            <person name="Varghese N."/>
            <person name="Submissions S."/>
        </authorList>
    </citation>
    <scope>NUCLEOTIDE SEQUENCE [LARGE SCALE GENOMIC DNA]</scope>
    <source>
        <strain evidence="2">ANC 5076</strain>
    </source>
</reference>
<dbReference type="EMBL" id="FOZU01000005">
    <property type="protein sequence ID" value="SFS65496.1"/>
    <property type="molecule type" value="Genomic_DNA"/>
</dbReference>
<protein>
    <submittedName>
        <fullName evidence="1">Uncharacterized protein</fullName>
    </submittedName>
</protein>
<gene>
    <name evidence="1" type="ORF">SAMN05444586_1005131</name>
</gene>